<accession>A0ABQ8URR3</accession>
<name>A0ABQ8URR3_9EUKA</name>
<evidence type="ECO:0000313" key="4">
    <source>
        <dbReference type="Proteomes" id="UP001141327"/>
    </source>
</evidence>
<proteinExistence type="predicted"/>
<comment type="caution">
    <text evidence="3">The sequence shown here is derived from an EMBL/GenBank/DDBJ whole genome shotgun (WGS) entry which is preliminary data.</text>
</comment>
<feature type="region of interest" description="Disordered" evidence="1">
    <location>
        <begin position="279"/>
        <end position="301"/>
    </location>
</feature>
<dbReference type="Proteomes" id="UP001141327">
    <property type="component" value="Unassembled WGS sequence"/>
</dbReference>
<evidence type="ECO:0000256" key="1">
    <source>
        <dbReference type="SAM" id="MobiDB-lite"/>
    </source>
</evidence>
<feature type="compositionally biased region" description="Pro residues" evidence="1">
    <location>
        <begin position="141"/>
        <end position="157"/>
    </location>
</feature>
<protein>
    <recommendedName>
        <fullName evidence="5">EGF-like domain-containing protein</fullName>
    </recommendedName>
</protein>
<keyword evidence="2" id="KW-1133">Transmembrane helix</keyword>
<keyword evidence="4" id="KW-1185">Reference proteome</keyword>
<keyword evidence="2" id="KW-0812">Transmembrane</keyword>
<feature type="transmembrane region" description="Helical" evidence="2">
    <location>
        <begin position="244"/>
        <end position="265"/>
    </location>
</feature>
<evidence type="ECO:0008006" key="5">
    <source>
        <dbReference type="Google" id="ProtNLM"/>
    </source>
</evidence>
<dbReference type="EMBL" id="JAPMOS010000011">
    <property type="protein sequence ID" value="KAJ4460771.1"/>
    <property type="molecule type" value="Genomic_DNA"/>
</dbReference>
<feature type="region of interest" description="Disordered" evidence="1">
    <location>
        <begin position="133"/>
        <end position="159"/>
    </location>
</feature>
<evidence type="ECO:0000256" key="2">
    <source>
        <dbReference type="SAM" id="Phobius"/>
    </source>
</evidence>
<reference evidence="3" key="1">
    <citation type="journal article" date="2022" name="bioRxiv">
        <title>Genomics of Preaxostyla Flagellates Illuminates Evolutionary Transitions and the Path Towards Mitochondrial Loss.</title>
        <authorList>
            <person name="Novak L.V.F."/>
            <person name="Treitli S.C."/>
            <person name="Pyrih J."/>
            <person name="Halakuc P."/>
            <person name="Pipaliya S.V."/>
            <person name="Vacek V."/>
            <person name="Brzon O."/>
            <person name="Soukal P."/>
            <person name="Eme L."/>
            <person name="Dacks J.B."/>
            <person name="Karnkowska A."/>
            <person name="Elias M."/>
            <person name="Hampl V."/>
        </authorList>
    </citation>
    <scope>NUCLEOTIDE SEQUENCE</scope>
    <source>
        <strain evidence="3">RCP-MX</strain>
    </source>
</reference>
<dbReference type="Gene3D" id="2.10.25.10">
    <property type="entry name" value="Laminin"/>
    <property type="match status" value="1"/>
</dbReference>
<organism evidence="3 4">
    <name type="scientific">Paratrimastix pyriformis</name>
    <dbReference type="NCBI Taxonomy" id="342808"/>
    <lineage>
        <taxon>Eukaryota</taxon>
        <taxon>Metamonada</taxon>
        <taxon>Preaxostyla</taxon>
        <taxon>Paratrimastigidae</taxon>
        <taxon>Paratrimastix</taxon>
    </lineage>
</organism>
<sequence>MPHPTPIDPTRPLLFFLPAWGCPSGPDQPLDSLVLFLTACFSVNQRSCVASSLGPVPLNMTLRWGNVPSASRFDLQGSPLEMASVLRVDWLSPYVPWYLALTATLPPDPDGSEGPDGAGTAAPAAIGPGTLRAALDSPAPAATPSPPPGPPPAPPPSNGSELVLLQWALEACPMGCYEQAGHAGPGICRCLGNYSGPLCGCPFDCYADARHGVCAHSDECHCTPPYSGPWCESRPVEPWNPAPVIIASSAVGLALGVVVILGAVAENYDAGWWRETPQPGGGIRDYARPASRAPAGGTGSPILDDHIGETVGLLADDDQEQLVYNGY</sequence>
<evidence type="ECO:0000313" key="3">
    <source>
        <dbReference type="EMBL" id="KAJ4460771.1"/>
    </source>
</evidence>
<gene>
    <name evidence="3" type="ORF">PAPYR_3016</name>
</gene>
<keyword evidence="2" id="KW-0472">Membrane</keyword>